<keyword evidence="3 7" id="KW-0812">Transmembrane</keyword>
<dbReference type="GO" id="GO:0022900">
    <property type="term" value="P:electron transport chain"/>
    <property type="evidence" value="ECO:0007669"/>
    <property type="project" value="InterPro"/>
</dbReference>
<reference evidence="8" key="1">
    <citation type="submission" date="2020-05" db="EMBL/GenBank/DDBJ databases">
        <authorList>
            <person name="Chiriac C."/>
            <person name="Salcher M."/>
            <person name="Ghai R."/>
            <person name="Kavagutti S V."/>
        </authorList>
    </citation>
    <scope>NUCLEOTIDE SEQUENCE</scope>
</reference>
<dbReference type="InterPro" id="IPR021050">
    <property type="entry name" value="Cyt_c_oxidase_su4_actinobac"/>
</dbReference>
<keyword evidence="2" id="KW-1003">Cell membrane</keyword>
<dbReference type="PIRSF" id="PIRSF017385">
    <property type="entry name" value="CtaF"/>
    <property type="match status" value="1"/>
</dbReference>
<evidence type="ECO:0000256" key="5">
    <source>
        <dbReference type="ARBA" id="ARBA00023136"/>
    </source>
</evidence>
<dbReference type="GO" id="GO:0004129">
    <property type="term" value="F:cytochrome-c oxidase activity"/>
    <property type="evidence" value="ECO:0007669"/>
    <property type="project" value="UniProtKB-EC"/>
</dbReference>
<comment type="subcellular location">
    <subcellularLocation>
        <location evidence="1">Cell membrane</location>
        <topology evidence="1">Multi-pass membrane protein</topology>
    </subcellularLocation>
</comment>
<organism evidence="8">
    <name type="scientific">freshwater metagenome</name>
    <dbReference type="NCBI Taxonomy" id="449393"/>
    <lineage>
        <taxon>unclassified sequences</taxon>
        <taxon>metagenomes</taxon>
        <taxon>ecological metagenomes</taxon>
    </lineage>
</organism>
<dbReference type="EMBL" id="CAEZXL010000134">
    <property type="protein sequence ID" value="CAB4690931.1"/>
    <property type="molecule type" value="Genomic_DNA"/>
</dbReference>
<comment type="catalytic activity">
    <reaction evidence="6">
        <text>4 Fe(II)-[cytochrome c] + O2 + 8 H(+)(in) = 4 Fe(III)-[cytochrome c] + 2 H2O + 4 H(+)(out)</text>
        <dbReference type="Rhea" id="RHEA:11436"/>
        <dbReference type="Rhea" id="RHEA-COMP:10350"/>
        <dbReference type="Rhea" id="RHEA-COMP:14399"/>
        <dbReference type="ChEBI" id="CHEBI:15377"/>
        <dbReference type="ChEBI" id="CHEBI:15378"/>
        <dbReference type="ChEBI" id="CHEBI:15379"/>
        <dbReference type="ChEBI" id="CHEBI:29033"/>
        <dbReference type="ChEBI" id="CHEBI:29034"/>
        <dbReference type="EC" id="7.1.1.9"/>
    </reaction>
</comment>
<feature type="transmembrane region" description="Helical" evidence="7">
    <location>
        <begin position="6"/>
        <end position="25"/>
    </location>
</feature>
<dbReference type="Pfam" id="PF12270">
    <property type="entry name" value="Cyt_c_ox_IV"/>
    <property type="match status" value="1"/>
</dbReference>
<keyword evidence="5 7" id="KW-0472">Membrane</keyword>
<name>A0A6J6NVT2_9ZZZZ</name>
<gene>
    <name evidence="8" type="ORF">UFOPK2373_00792</name>
</gene>
<feature type="transmembrane region" description="Helical" evidence="7">
    <location>
        <begin position="37"/>
        <end position="59"/>
    </location>
</feature>
<evidence type="ECO:0000256" key="3">
    <source>
        <dbReference type="ARBA" id="ARBA00022692"/>
    </source>
</evidence>
<evidence type="ECO:0000256" key="2">
    <source>
        <dbReference type="ARBA" id="ARBA00022475"/>
    </source>
</evidence>
<dbReference type="GO" id="GO:0005886">
    <property type="term" value="C:plasma membrane"/>
    <property type="evidence" value="ECO:0007669"/>
    <property type="project" value="UniProtKB-SubCell"/>
</dbReference>
<keyword evidence="4 7" id="KW-1133">Transmembrane helix</keyword>
<evidence type="ECO:0000256" key="4">
    <source>
        <dbReference type="ARBA" id="ARBA00022989"/>
    </source>
</evidence>
<feature type="transmembrane region" description="Helical" evidence="7">
    <location>
        <begin position="99"/>
        <end position="131"/>
    </location>
</feature>
<dbReference type="AlphaFoldDB" id="A0A6J6NVT2"/>
<protein>
    <submittedName>
        <fullName evidence="8">Unannotated protein</fullName>
    </submittedName>
</protein>
<accession>A0A6J6NVT2</accession>
<evidence type="ECO:0000256" key="6">
    <source>
        <dbReference type="ARBA" id="ARBA00047816"/>
    </source>
</evidence>
<proteinExistence type="predicted"/>
<evidence type="ECO:0000313" key="8">
    <source>
        <dbReference type="EMBL" id="CAB4690931.1"/>
    </source>
</evidence>
<evidence type="ECO:0000256" key="7">
    <source>
        <dbReference type="SAM" id="Phobius"/>
    </source>
</evidence>
<sequence>MKTNTNIFILLTVFYLVVAVVYGYWSWLEAPADHKQIEVIGTAAIGMLVFLSGFIAFYLGKSARNFTGPEDMPDANIEDGEAEVGFFAPWSWWPLMLGIGGALCFTSLAVGWWLFVIGFPLAIVALIGFVFEHSRGLHAH</sequence>
<evidence type="ECO:0000256" key="1">
    <source>
        <dbReference type="ARBA" id="ARBA00004651"/>
    </source>
</evidence>